<evidence type="ECO:0008006" key="6">
    <source>
        <dbReference type="Google" id="ProtNLM"/>
    </source>
</evidence>
<dbReference type="PANTHER" id="PTHR43772:SF2">
    <property type="entry name" value="PUTATIVE (AFU_ORTHOLOGUE AFUA_2G04480)-RELATED"/>
    <property type="match status" value="1"/>
</dbReference>
<sequence length="355" mass="40622">MRFSKYFLTLFILFLLHLQATKAQTSQKIKGQLQAISEDNIFLSEDYFNWGGSILKGEDGMYHLFYSRWPKSSQFTGWLLYSEIAHAVSTKPSGPWKYQATVLKGRGKGHWDAITAHNPKIKNFNGKYYLYYISTNMGENESYSDKELQETSTTGYSHPNWKILRPNQRTGVAVAESLDGPWERSDKPLIEPSGPISTLTVNPAIDRGKDGKYYLIVKGDKPNDENFVRNQAMAIGDSPTGPFIIQPKPVIDYMDTEDMSLWYDQTSEKYYGIFHSHTFIGLVSSEDGIHWDKAEEYEIMTKAIPTQKGEDIKPDRMERPFVYQEKGVVKVLGLACKLENESFIVTIPVKENIQY</sequence>
<gene>
    <name evidence="4" type="ORF">CA2015_0512</name>
</gene>
<dbReference type="GO" id="GO:0045493">
    <property type="term" value="P:xylan catabolic process"/>
    <property type="evidence" value="ECO:0007669"/>
    <property type="project" value="UniProtKB-KW"/>
</dbReference>
<organism evidence="4 5">
    <name type="scientific">Cyclobacterium amurskyense</name>
    <dbReference type="NCBI Taxonomy" id="320787"/>
    <lineage>
        <taxon>Bacteria</taxon>
        <taxon>Pseudomonadati</taxon>
        <taxon>Bacteroidota</taxon>
        <taxon>Cytophagia</taxon>
        <taxon>Cytophagales</taxon>
        <taxon>Cyclobacteriaceae</taxon>
        <taxon>Cyclobacterium</taxon>
    </lineage>
</organism>
<evidence type="ECO:0000256" key="1">
    <source>
        <dbReference type="ARBA" id="ARBA00022651"/>
    </source>
</evidence>
<evidence type="ECO:0000313" key="5">
    <source>
        <dbReference type="Proteomes" id="UP000036520"/>
    </source>
</evidence>
<keyword evidence="3" id="KW-0732">Signal</keyword>
<dbReference type="Gene3D" id="2.115.10.20">
    <property type="entry name" value="Glycosyl hydrolase domain, family 43"/>
    <property type="match status" value="1"/>
</dbReference>
<feature type="chain" id="PRO_5005207899" description="Glycoside hydrolase family 43" evidence="3">
    <location>
        <begin position="24"/>
        <end position="355"/>
    </location>
</feature>
<proteinExistence type="predicted"/>
<keyword evidence="5" id="KW-1185">Reference proteome</keyword>
<dbReference type="STRING" id="320787.CA2015_0512"/>
<feature type="signal peptide" evidence="3">
    <location>
        <begin position="1"/>
        <end position="23"/>
    </location>
</feature>
<dbReference type="AlphaFoldDB" id="A0A0H4PA30"/>
<dbReference type="PATRIC" id="fig|320787.5.peg.571"/>
<dbReference type="CDD" id="cd08994">
    <property type="entry name" value="GH43_62_32_68_117_130-like"/>
    <property type="match status" value="1"/>
</dbReference>
<dbReference type="InterPro" id="IPR023296">
    <property type="entry name" value="Glyco_hydro_beta-prop_sf"/>
</dbReference>
<name>A0A0H4PA30_9BACT</name>
<dbReference type="RefSeq" id="WP_048640466.1">
    <property type="nucleotide sequence ID" value="NZ_CAXBGM010000019.1"/>
</dbReference>
<dbReference type="PANTHER" id="PTHR43772">
    <property type="entry name" value="ENDO-1,4-BETA-XYLANASE"/>
    <property type="match status" value="1"/>
</dbReference>
<protein>
    <recommendedName>
        <fullName evidence="6">Glycoside hydrolase family 43</fullName>
    </recommendedName>
</protein>
<dbReference type="SUPFAM" id="SSF75005">
    <property type="entry name" value="Arabinanase/levansucrase/invertase"/>
    <property type="match status" value="2"/>
</dbReference>
<keyword evidence="1" id="KW-0858">Xylan degradation</keyword>
<keyword evidence="2" id="KW-0119">Carbohydrate metabolism</keyword>
<evidence type="ECO:0000313" key="4">
    <source>
        <dbReference type="EMBL" id="AKP49980.1"/>
    </source>
</evidence>
<accession>A0A0H4PA30</accession>
<evidence type="ECO:0000256" key="2">
    <source>
        <dbReference type="ARBA" id="ARBA00023277"/>
    </source>
</evidence>
<dbReference type="EMBL" id="CP012040">
    <property type="protein sequence ID" value="AKP49980.1"/>
    <property type="molecule type" value="Genomic_DNA"/>
</dbReference>
<dbReference type="InterPro" id="IPR052176">
    <property type="entry name" value="Glycosyl_Hydrlase_43_Enz"/>
</dbReference>
<dbReference type="Proteomes" id="UP000036520">
    <property type="component" value="Chromosome"/>
</dbReference>
<keyword evidence="1" id="KW-0624">Polysaccharide degradation</keyword>
<evidence type="ECO:0000256" key="3">
    <source>
        <dbReference type="SAM" id="SignalP"/>
    </source>
</evidence>
<dbReference type="KEGG" id="camu:CA2015_0512"/>
<reference evidence="4 5" key="1">
    <citation type="submission" date="2015-07" db="EMBL/GenBank/DDBJ databases">
        <authorList>
            <person name="Kim K.M."/>
        </authorList>
    </citation>
    <scope>NUCLEOTIDE SEQUENCE [LARGE SCALE GENOMIC DNA]</scope>
    <source>
        <strain evidence="4 5">KCTC 12363</strain>
    </source>
</reference>